<organism evidence="7 8">
    <name type="scientific">Coptis chinensis</name>
    <dbReference type="NCBI Taxonomy" id="261450"/>
    <lineage>
        <taxon>Eukaryota</taxon>
        <taxon>Viridiplantae</taxon>
        <taxon>Streptophyta</taxon>
        <taxon>Embryophyta</taxon>
        <taxon>Tracheophyta</taxon>
        <taxon>Spermatophyta</taxon>
        <taxon>Magnoliopsida</taxon>
        <taxon>Ranunculales</taxon>
        <taxon>Ranunculaceae</taxon>
        <taxon>Coptidoideae</taxon>
        <taxon>Coptis</taxon>
    </lineage>
</organism>
<name>A0A835HCE6_9MAGN</name>
<keyword evidence="2" id="KW-0240">DNA-directed RNA polymerase</keyword>
<keyword evidence="3" id="KW-0808">Transferase</keyword>
<evidence type="ECO:0000256" key="3">
    <source>
        <dbReference type="ARBA" id="ARBA00022679"/>
    </source>
</evidence>
<evidence type="ECO:0000313" key="8">
    <source>
        <dbReference type="Proteomes" id="UP000631114"/>
    </source>
</evidence>
<evidence type="ECO:0000256" key="4">
    <source>
        <dbReference type="ARBA" id="ARBA00022695"/>
    </source>
</evidence>
<accession>A0A835HCE6</accession>
<evidence type="ECO:0000256" key="2">
    <source>
        <dbReference type="ARBA" id="ARBA00022478"/>
    </source>
</evidence>
<evidence type="ECO:0000256" key="6">
    <source>
        <dbReference type="SAM" id="Coils"/>
    </source>
</evidence>
<comment type="caution">
    <text evidence="7">The sequence shown here is derived from an EMBL/GenBank/DDBJ whole genome shotgun (WGS) entry which is preliminary data.</text>
</comment>
<evidence type="ECO:0000256" key="5">
    <source>
        <dbReference type="ARBA" id="ARBA00023163"/>
    </source>
</evidence>
<dbReference type="GO" id="GO:0003899">
    <property type="term" value="F:DNA-directed RNA polymerase activity"/>
    <property type="evidence" value="ECO:0007669"/>
    <property type="project" value="UniProtKB-EC"/>
</dbReference>
<protein>
    <recommendedName>
        <fullName evidence="1">DNA-directed RNA polymerase</fullName>
        <ecNumber evidence="1">2.7.7.6</ecNumber>
    </recommendedName>
</protein>
<feature type="coiled-coil region" evidence="6">
    <location>
        <begin position="75"/>
        <end position="102"/>
    </location>
</feature>
<dbReference type="InterPro" id="IPR038120">
    <property type="entry name" value="Rpb1_funnel_sf"/>
</dbReference>
<dbReference type="GO" id="GO:0000428">
    <property type="term" value="C:DNA-directed RNA polymerase complex"/>
    <property type="evidence" value="ECO:0007669"/>
    <property type="project" value="UniProtKB-KW"/>
</dbReference>
<keyword evidence="4" id="KW-0548">Nucleotidyltransferase</keyword>
<keyword evidence="5" id="KW-0804">Transcription</keyword>
<dbReference type="Gene3D" id="1.10.132.30">
    <property type="match status" value="1"/>
</dbReference>
<dbReference type="Proteomes" id="UP000631114">
    <property type="component" value="Unassembled WGS sequence"/>
</dbReference>
<dbReference type="SUPFAM" id="SSF64484">
    <property type="entry name" value="beta and beta-prime subunits of DNA dependent RNA-polymerase"/>
    <property type="match status" value="1"/>
</dbReference>
<evidence type="ECO:0000313" key="7">
    <source>
        <dbReference type="EMBL" id="KAF9596759.1"/>
    </source>
</evidence>
<dbReference type="EC" id="2.7.7.6" evidence="1"/>
<keyword evidence="6" id="KW-0175">Coiled coil</keyword>
<reference evidence="7 8" key="1">
    <citation type="submission" date="2020-10" db="EMBL/GenBank/DDBJ databases">
        <title>The Coptis chinensis genome and diversification of protoberbering-type alkaloids.</title>
        <authorList>
            <person name="Wang B."/>
            <person name="Shu S."/>
            <person name="Song C."/>
            <person name="Liu Y."/>
        </authorList>
    </citation>
    <scope>NUCLEOTIDE SEQUENCE [LARGE SCALE GENOMIC DNA]</scope>
    <source>
        <strain evidence="7">HL-2020</strain>
        <tissue evidence="7">Leaf</tissue>
    </source>
</reference>
<dbReference type="AlphaFoldDB" id="A0A835HCE6"/>
<sequence>MRTSAWHSEAETRHTPGDTQIRIERGELLTGTLEEVGPDAAHKFLGHTQLLVNYWLLQNVFSIGTGDKIADAATIEKINKTISDAKDEVKELIKHAQEKQLEPEPGRIMMESFKNRVNQVTKNVSISFLLNKICNVCLLFS</sequence>
<proteinExistence type="predicted"/>
<dbReference type="EMBL" id="JADFTS010000007">
    <property type="protein sequence ID" value="KAF9596759.1"/>
    <property type="molecule type" value="Genomic_DNA"/>
</dbReference>
<dbReference type="OrthoDB" id="1732821at2759"/>
<keyword evidence="8" id="KW-1185">Reference proteome</keyword>
<gene>
    <name evidence="7" type="ORF">IFM89_013306</name>
</gene>
<evidence type="ECO:0000256" key="1">
    <source>
        <dbReference type="ARBA" id="ARBA00012418"/>
    </source>
</evidence>